<accession>A0A926IGZ9</accession>
<evidence type="ECO:0000259" key="2">
    <source>
        <dbReference type="Pfam" id="PF00248"/>
    </source>
</evidence>
<evidence type="ECO:0000256" key="1">
    <source>
        <dbReference type="ARBA" id="ARBA00023002"/>
    </source>
</evidence>
<protein>
    <submittedName>
        <fullName evidence="3">Aldo/keto reductase</fullName>
    </submittedName>
</protein>
<dbReference type="Proteomes" id="UP000623678">
    <property type="component" value="Unassembled WGS sequence"/>
</dbReference>
<evidence type="ECO:0000313" key="4">
    <source>
        <dbReference type="Proteomes" id="UP000623678"/>
    </source>
</evidence>
<dbReference type="EMBL" id="JACRTD010000004">
    <property type="protein sequence ID" value="MBC8585389.1"/>
    <property type="molecule type" value="Genomic_DNA"/>
</dbReference>
<dbReference type="Gene3D" id="3.20.20.100">
    <property type="entry name" value="NADP-dependent oxidoreductase domain"/>
    <property type="match status" value="1"/>
</dbReference>
<organism evidence="3 4">
    <name type="scientific">Youxingia wuxianensis</name>
    <dbReference type="NCBI Taxonomy" id="2763678"/>
    <lineage>
        <taxon>Bacteria</taxon>
        <taxon>Bacillati</taxon>
        <taxon>Bacillota</taxon>
        <taxon>Clostridia</taxon>
        <taxon>Eubacteriales</taxon>
        <taxon>Oscillospiraceae</taxon>
        <taxon>Youxingia</taxon>
    </lineage>
</organism>
<dbReference type="InterPro" id="IPR050523">
    <property type="entry name" value="AKR_Detox_Biosynth"/>
</dbReference>
<feature type="domain" description="NADP-dependent oxidoreductase" evidence="2">
    <location>
        <begin position="16"/>
        <end position="321"/>
    </location>
</feature>
<keyword evidence="1" id="KW-0560">Oxidoreductase</keyword>
<sequence>MIYKKVEKIKEEISSIGIGCWNFGGDWDGSSDENTEKIVLTALENGINFFDIAPVYGFFHSEAVLGKIMKKHGFRNKVIIASKCGLRWGSDKVTRNDLSRESILWEIDQSLGRLQTDHIDIYQLHWPDHNTPIEETVDTLKEIKKAGKIRYIGLTNFSQKDAETFESMVEINSQQSLYNMLERNTDSYHNIPLEYKTEKEVLPYVKAHGQAFMPYSPMFQGLLSGKFKRSANFSQADIRNQNPKFRDPLFSRYYEASEQLCRFAQKIGHPLNEISLNWLRQNPQVTSIIAGADTPEELLENLQCLTWELTEEMFEEIEKIIAPFENI</sequence>
<dbReference type="GO" id="GO:0005829">
    <property type="term" value="C:cytosol"/>
    <property type="evidence" value="ECO:0007669"/>
    <property type="project" value="TreeGrafter"/>
</dbReference>
<comment type="caution">
    <text evidence="3">The sequence shown here is derived from an EMBL/GenBank/DDBJ whole genome shotgun (WGS) entry which is preliminary data.</text>
</comment>
<evidence type="ECO:0000313" key="3">
    <source>
        <dbReference type="EMBL" id="MBC8585389.1"/>
    </source>
</evidence>
<dbReference type="AlphaFoldDB" id="A0A926IGZ9"/>
<proteinExistence type="predicted"/>
<reference evidence="3" key="1">
    <citation type="submission" date="2020-08" db="EMBL/GenBank/DDBJ databases">
        <title>Genome public.</title>
        <authorList>
            <person name="Liu C."/>
            <person name="Sun Q."/>
        </authorList>
    </citation>
    <scope>NUCLEOTIDE SEQUENCE</scope>
    <source>
        <strain evidence="3">NSJ-64</strain>
    </source>
</reference>
<dbReference type="PANTHER" id="PTHR43364">
    <property type="entry name" value="NADH-SPECIFIC METHYLGLYOXAL REDUCTASE-RELATED"/>
    <property type="match status" value="1"/>
</dbReference>
<keyword evidence="4" id="KW-1185">Reference proteome</keyword>
<dbReference type="Pfam" id="PF00248">
    <property type="entry name" value="Aldo_ket_red"/>
    <property type="match status" value="1"/>
</dbReference>
<dbReference type="InterPro" id="IPR036812">
    <property type="entry name" value="NAD(P)_OxRdtase_dom_sf"/>
</dbReference>
<dbReference type="SUPFAM" id="SSF51430">
    <property type="entry name" value="NAD(P)-linked oxidoreductase"/>
    <property type="match status" value="1"/>
</dbReference>
<dbReference type="CDD" id="cd19084">
    <property type="entry name" value="AKR_AKR11B1-like"/>
    <property type="match status" value="1"/>
</dbReference>
<dbReference type="InterPro" id="IPR023210">
    <property type="entry name" value="NADP_OxRdtase_dom"/>
</dbReference>
<gene>
    <name evidence="3" type="ORF">H8705_07315</name>
</gene>
<dbReference type="PANTHER" id="PTHR43364:SF4">
    <property type="entry name" value="NAD(P)-LINKED OXIDOREDUCTASE SUPERFAMILY PROTEIN"/>
    <property type="match status" value="1"/>
</dbReference>
<dbReference type="RefSeq" id="WP_262395170.1">
    <property type="nucleotide sequence ID" value="NZ_JACRTD010000004.1"/>
</dbReference>
<name>A0A926IGZ9_9FIRM</name>
<dbReference type="GO" id="GO:0016491">
    <property type="term" value="F:oxidoreductase activity"/>
    <property type="evidence" value="ECO:0007669"/>
    <property type="project" value="UniProtKB-KW"/>
</dbReference>